<organism evidence="8 9">
    <name type="scientific">Haloferax volcanii (strain ATCC 29605 / DSM 3757 / JCM 8879 / NBRC 14742 / NCIMB 2012 / VKM B-1768 / DS2)</name>
    <name type="common">Halobacterium volcanii</name>
    <dbReference type="NCBI Taxonomy" id="309800"/>
    <lineage>
        <taxon>Archaea</taxon>
        <taxon>Methanobacteriati</taxon>
        <taxon>Methanobacteriota</taxon>
        <taxon>Stenosarchaea group</taxon>
        <taxon>Halobacteria</taxon>
        <taxon>Halobacteriales</taxon>
        <taxon>Haloferacaceae</taxon>
        <taxon>Haloferax</taxon>
    </lineage>
</organism>
<evidence type="ECO:0000256" key="2">
    <source>
        <dbReference type="ARBA" id="ARBA00022723"/>
    </source>
</evidence>
<dbReference type="SUPFAM" id="SSF49503">
    <property type="entry name" value="Cupredoxins"/>
    <property type="match status" value="1"/>
</dbReference>
<name>A0A384L2E9_HALVD</name>
<dbReference type="InterPro" id="IPR002387">
    <property type="entry name" value="Plastocyanin"/>
</dbReference>
<evidence type="ECO:0000313" key="9">
    <source>
        <dbReference type="Proteomes" id="UP000011532"/>
    </source>
</evidence>
<keyword evidence="1" id="KW-0813">Transport</keyword>
<proteinExistence type="predicted"/>
<dbReference type="InterPro" id="IPR028871">
    <property type="entry name" value="BlueCu_1_BS"/>
</dbReference>
<keyword evidence="2 5" id="KW-0479">Metal-binding</keyword>
<evidence type="ECO:0000259" key="7">
    <source>
        <dbReference type="Pfam" id="PF00127"/>
    </source>
</evidence>
<dbReference type="Gene3D" id="2.60.40.420">
    <property type="entry name" value="Cupredoxins - blue copper proteins"/>
    <property type="match status" value="1"/>
</dbReference>
<dbReference type="EMBL" id="AOHU01000040">
    <property type="protein sequence ID" value="ELY33736.1"/>
    <property type="molecule type" value="Genomic_DNA"/>
</dbReference>
<comment type="cofactor">
    <cofactor evidence="5">
        <name>Cu(2+)</name>
        <dbReference type="ChEBI" id="CHEBI:29036"/>
    </cofactor>
    <text evidence="5">The crystal structure with reduced Cu(1+) has also been determined.</text>
</comment>
<dbReference type="PROSITE" id="PS51257">
    <property type="entry name" value="PROKAR_LIPOPROTEIN"/>
    <property type="match status" value="1"/>
</dbReference>
<feature type="region of interest" description="Disordered" evidence="6">
    <location>
        <begin position="31"/>
        <end position="81"/>
    </location>
</feature>
<dbReference type="Proteomes" id="UP000011532">
    <property type="component" value="Unassembled WGS sequence"/>
</dbReference>
<feature type="compositionally biased region" description="Gly residues" evidence="6">
    <location>
        <begin position="61"/>
        <end position="71"/>
    </location>
</feature>
<dbReference type="InterPro" id="IPR017533">
    <property type="entry name" value="Halocyanin"/>
</dbReference>
<dbReference type="RefSeq" id="WP_004042027.1">
    <property type="nucleotide sequence ID" value="NC_013967.1"/>
</dbReference>
<evidence type="ECO:0000256" key="6">
    <source>
        <dbReference type="SAM" id="MobiDB-lite"/>
    </source>
</evidence>
<dbReference type="PANTHER" id="PTHR36507">
    <property type="entry name" value="BLL1555 PROTEIN"/>
    <property type="match status" value="1"/>
</dbReference>
<feature type="binding site" evidence="5">
    <location>
        <position position="173"/>
    </location>
    <ligand>
        <name>Cu cation</name>
        <dbReference type="ChEBI" id="CHEBI:23378"/>
    </ligand>
</feature>
<gene>
    <name evidence="8" type="ORF">C498_06008</name>
</gene>
<feature type="binding site" evidence="5">
    <location>
        <position position="181"/>
    </location>
    <ligand>
        <name>Cu cation</name>
        <dbReference type="ChEBI" id="CHEBI:23378"/>
    </ligand>
</feature>
<dbReference type="AlphaFoldDB" id="A0A384L2E9"/>
<dbReference type="InterPro" id="IPR000923">
    <property type="entry name" value="BlueCu_1"/>
</dbReference>
<protein>
    <submittedName>
        <fullName evidence="8">Halocyanin</fullName>
    </submittedName>
</protein>
<dbReference type="GeneID" id="8923902"/>
<evidence type="ECO:0000256" key="5">
    <source>
        <dbReference type="PIRSR" id="PIRSR602387-1"/>
    </source>
</evidence>
<keyword evidence="3" id="KW-0249">Electron transport</keyword>
<feature type="binding site" evidence="5">
    <location>
        <position position="176"/>
    </location>
    <ligand>
        <name>Cu cation</name>
        <dbReference type="ChEBI" id="CHEBI:23378"/>
    </ligand>
</feature>
<evidence type="ECO:0000256" key="3">
    <source>
        <dbReference type="ARBA" id="ARBA00022982"/>
    </source>
</evidence>
<feature type="compositionally biased region" description="Low complexity" evidence="6">
    <location>
        <begin position="48"/>
        <end position="60"/>
    </location>
</feature>
<feature type="compositionally biased region" description="Low complexity" evidence="6">
    <location>
        <begin position="31"/>
        <end position="41"/>
    </location>
</feature>
<evidence type="ECO:0000313" key="8">
    <source>
        <dbReference type="EMBL" id="ELY33736.1"/>
    </source>
</evidence>
<dbReference type="GO" id="GO:0005507">
    <property type="term" value="F:copper ion binding"/>
    <property type="evidence" value="ECO:0007669"/>
    <property type="project" value="InterPro"/>
</dbReference>
<sequence length="188" mass="18672">MTRDTNHTRRRFTALTATAALSTALAGCSGSGGDAANAAAADGDDATTAESTAEPTTESGGTTGGDDGSGDGSAPQFDGWFDNVDNYDGVADATGQSTVTVTVGSQANGGAFGFGPAAVRVDSGTTVVWEWNGKGGSHNVAAADGTFESELAGSSGHTFEHTFEAAGTYTYACTPHETVGMKGAIVVE</sequence>
<feature type="binding site" evidence="5">
    <location>
        <position position="138"/>
    </location>
    <ligand>
        <name>Cu cation</name>
        <dbReference type="ChEBI" id="CHEBI:23378"/>
    </ligand>
</feature>
<reference evidence="9" key="1">
    <citation type="submission" date="2012-11" db="EMBL/GenBank/DDBJ databases">
        <authorList>
            <person name="Becker E.A."/>
            <person name="Seitzer P."/>
            <person name="Tritt A."/>
            <person name="Larsen D."/>
            <person name="Yao A."/>
            <person name="Wu D."/>
            <person name="Darling A."/>
            <person name="Eisen J.A."/>
            <person name="Facciotti M.T."/>
        </authorList>
    </citation>
    <scope>NUCLEOTIDE SEQUENCE [LARGE SCALE GENOMIC DNA]</scope>
    <source>
        <strain evidence="9">ATCC 29605 / DSM 3757 / JCM 8879 / NBRC 14742 / NCIMB 2012 / VKM B-1768 / DS2</strain>
    </source>
</reference>
<accession>A0A384L2E9</accession>
<dbReference type="InterPro" id="IPR008972">
    <property type="entry name" value="Cupredoxin"/>
</dbReference>
<dbReference type="PANTHER" id="PTHR36507:SF1">
    <property type="entry name" value="BLL1555 PROTEIN"/>
    <property type="match status" value="1"/>
</dbReference>
<dbReference type="PRINTS" id="PR00157">
    <property type="entry name" value="PLASTOCYANIN"/>
</dbReference>
<dbReference type="NCBIfam" id="TIGR03102">
    <property type="entry name" value="halo_cynanin"/>
    <property type="match status" value="1"/>
</dbReference>
<dbReference type="GO" id="GO:0009055">
    <property type="term" value="F:electron transfer activity"/>
    <property type="evidence" value="ECO:0007669"/>
    <property type="project" value="InterPro"/>
</dbReference>
<dbReference type="PROSITE" id="PS51318">
    <property type="entry name" value="TAT"/>
    <property type="match status" value="1"/>
</dbReference>
<dbReference type="PROSITE" id="PS00196">
    <property type="entry name" value="COPPER_BLUE"/>
    <property type="match status" value="1"/>
</dbReference>
<dbReference type="Pfam" id="PF00127">
    <property type="entry name" value="Copper-bind"/>
    <property type="match status" value="1"/>
</dbReference>
<dbReference type="CDD" id="cd04220">
    <property type="entry name" value="Halocyanin"/>
    <property type="match status" value="1"/>
</dbReference>
<keyword evidence="4 5" id="KW-0186">Copper</keyword>
<evidence type="ECO:0000256" key="1">
    <source>
        <dbReference type="ARBA" id="ARBA00022448"/>
    </source>
</evidence>
<feature type="domain" description="Blue (type 1) copper" evidence="7">
    <location>
        <begin position="104"/>
        <end position="188"/>
    </location>
</feature>
<reference evidence="8 9" key="2">
    <citation type="journal article" date="2014" name="PLoS Genet.">
        <title>Phylogenetically driven sequencing of extremely halophilic archaea reveals strategies for static and dynamic osmo-response.</title>
        <authorList>
            <person name="Becker E.A."/>
            <person name="Seitzer P.M."/>
            <person name="Tritt A."/>
            <person name="Larsen D."/>
            <person name="Krusor M."/>
            <person name="Yao A.I."/>
            <person name="Wu D."/>
            <person name="Madern D."/>
            <person name="Eisen J.A."/>
            <person name="Darling A.E."/>
            <person name="Facciotti M.T."/>
        </authorList>
    </citation>
    <scope>NUCLEOTIDE SEQUENCE [LARGE SCALE GENOMIC DNA]</scope>
    <source>
        <strain evidence="9">ATCC 29605 / DSM 3757 / JCM 8879 / NBRC 14742 / NCIMB 2012 / VKM B-1768 / DS2</strain>
    </source>
</reference>
<dbReference type="InterPro" id="IPR052721">
    <property type="entry name" value="ET_Amicyanin"/>
</dbReference>
<dbReference type="InterPro" id="IPR006311">
    <property type="entry name" value="TAT_signal"/>
</dbReference>
<comment type="caution">
    <text evidence="8">The sequence shown here is derived from an EMBL/GenBank/DDBJ whole genome shotgun (WGS) entry which is preliminary data.</text>
</comment>
<dbReference type="OrthoDB" id="11836at2157"/>
<evidence type="ECO:0000256" key="4">
    <source>
        <dbReference type="ARBA" id="ARBA00023008"/>
    </source>
</evidence>